<keyword evidence="1" id="KW-0812">Transmembrane</keyword>
<organism evidence="2">
    <name type="scientific">Spironucleus salmonicida</name>
    <dbReference type="NCBI Taxonomy" id="348837"/>
    <lineage>
        <taxon>Eukaryota</taxon>
        <taxon>Metamonada</taxon>
        <taxon>Diplomonadida</taxon>
        <taxon>Hexamitidae</taxon>
        <taxon>Hexamitinae</taxon>
        <taxon>Spironucleus</taxon>
    </lineage>
</organism>
<gene>
    <name evidence="2" type="ORF">SS50377_17175</name>
</gene>
<feature type="transmembrane region" description="Helical" evidence="1">
    <location>
        <begin position="175"/>
        <end position="193"/>
    </location>
</feature>
<keyword evidence="1" id="KW-0472">Membrane</keyword>
<sequence length="205" mass="24019">MYRLEGEMVFFAVFKRYFAKLKFEKPLEKSLTGPQQQKAMGVSNQNVFQFNAKIQNFLTFSQNNTQTSKSPLHEAHNSNQQLQKTLKLNILIQFIGRIVDRFSVRPWCVTVLNFQKSKIFFIDPSLGYYLLYQILSFASRVIKQQSIFKIQIFCVHLLDGDLLLAYYLFSSNIFYLQSIFKLILSLIVLLLVIEFMQCDILQQIA</sequence>
<dbReference type="EMBL" id="KI546142">
    <property type="protein sequence ID" value="EST43168.1"/>
    <property type="molecule type" value="Genomic_DNA"/>
</dbReference>
<accession>V6LFX8</accession>
<name>V6LFX8_9EUKA</name>
<dbReference type="AlphaFoldDB" id="V6LFX8"/>
<evidence type="ECO:0008006" key="3">
    <source>
        <dbReference type="Google" id="ProtNLM"/>
    </source>
</evidence>
<evidence type="ECO:0000313" key="2">
    <source>
        <dbReference type="EMBL" id="EST43168.1"/>
    </source>
</evidence>
<keyword evidence="1" id="KW-1133">Transmembrane helix</keyword>
<proteinExistence type="predicted"/>
<reference evidence="2" key="1">
    <citation type="journal article" date="2014" name="PLoS Genet.">
        <title>The Genome of Spironucleus salmonicida Highlights a Fish Pathogen Adapted to Fluctuating Environments.</title>
        <authorList>
            <person name="Xu F."/>
            <person name="Jerlstrom-Hultqvist J."/>
            <person name="Einarsson E."/>
            <person name="Astvaldsson A."/>
            <person name="Svard S.G."/>
            <person name="Andersson J.O."/>
        </authorList>
    </citation>
    <scope>NUCLEOTIDE SEQUENCE</scope>
</reference>
<protein>
    <recommendedName>
        <fullName evidence="3">Transmembrane protein</fullName>
    </recommendedName>
</protein>
<evidence type="ECO:0000256" key="1">
    <source>
        <dbReference type="SAM" id="Phobius"/>
    </source>
</evidence>